<dbReference type="PATRIC" id="fig|1303.78.peg.1685"/>
<gene>
    <name evidence="2" type="ORF">SORDD15_01604</name>
</gene>
<name>A0A139NWR0_STROR</name>
<keyword evidence="1" id="KW-0732">Signal</keyword>
<dbReference type="OrthoDB" id="9883810at2"/>
<organism evidence="2 3">
    <name type="scientific">Streptococcus oralis</name>
    <dbReference type="NCBI Taxonomy" id="1303"/>
    <lineage>
        <taxon>Bacteria</taxon>
        <taxon>Bacillati</taxon>
        <taxon>Bacillota</taxon>
        <taxon>Bacilli</taxon>
        <taxon>Lactobacillales</taxon>
        <taxon>Streptococcaceae</taxon>
        <taxon>Streptococcus</taxon>
    </lineage>
</organism>
<dbReference type="EMBL" id="LQNX01000067">
    <property type="protein sequence ID" value="KXT80303.1"/>
    <property type="molecule type" value="Genomic_DNA"/>
</dbReference>
<evidence type="ECO:0000313" key="2">
    <source>
        <dbReference type="EMBL" id="KXT80303.1"/>
    </source>
</evidence>
<evidence type="ECO:0000256" key="1">
    <source>
        <dbReference type="SAM" id="SignalP"/>
    </source>
</evidence>
<sequence length="206" mass="23673">MKKCSLFLLTIIFLNIFSPTALALESAMNSKSNLTTSDFQSNPSYVRVVDSHNLAITNEDGTVSKVYIDDEHNVFIDGVLELTSDEFDSMVQVSKDEEQSTEQPVMARSATTWYYLDTHTYNIDFQNRGRTVLLGVISSLIPYLTPAIGIGSILDALLGQGAPGMYVKLNRYYRKGYQFYKYCYHFYYDAAMRYKVAYREEIKRMW</sequence>
<dbReference type="RefSeq" id="WP_061416220.1">
    <property type="nucleotide sequence ID" value="NZ_KQ969522.1"/>
</dbReference>
<feature type="chain" id="PRO_5007488396" evidence="1">
    <location>
        <begin position="24"/>
        <end position="206"/>
    </location>
</feature>
<feature type="signal peptide" evidence="1">
    <location>
        <begin position="1"/>
        <end position="23"/>
    </location>
</feature>
<dbReference type="Proteomes" id="UP000070678">
    <property type="component" value="Unassembled WGS sequence"/>
</dbReference>
<proteinExistence type="predicted"/>
<accession>A0A139NWR0</accession>
<evidence type="ECO:0000313" key="3">
    <source>
        <dbReference type="Proteomes" id="UP000070678"/>
    </source>
</evidence>
<dbReference type="AlphaFoldDB" id="A0A139NWR0"/>
<protein>
    <submittedName>
        <fullName evidence="2">Uncharacterized protein</fullName>
    </submittedName>
</protein>
<reference evidence="2 3" key="1">
    <citation type="submission" date="2016-01" db="EMBL/GenBank/DDBJ databases">
        <title>Highly variable Streptococcus oralis are common among viridans streptococci isolated from primates.</title>
        <authorList>
            <person name="Denapaite D."/>
            <person name="Rieger M."/>
            <person name="Koendgen S."/>
            <person name="Brueckner R."/>
            <person name="Ochigava I."/>
            <person name="Kappeler P."/>
            <person name="Maetz-Rensing K."/>
            <person name="Leendertz F."/>
            <person name="Hakenbeck R."/>
        </authorList>
    </citation>
    <scope>NUCLEOTIDE SEQUENCE [LARGE SCALE GENOMIC DNA]</scope>
    <source>
        <strain evidence="2 3">DD15</strain>
    </source>
</reference>
<comment type="caution">
    <text evidence="2">The sequence shown here is derived from an EMBL/GenBank/DDBJ whole genome shotgun (WGS) entry which is preliminary data.</text>
</comment>